<dbReference type="InterPro" id="IPR013320">
    <property type="entry name" value="ConA-like_dom_sf"/>
</dbReference>
<keyword evidence="5" id="KW-0677">Repeat</keyword>
<dbReference type="Proteomes" id="UP000694546">
    <property type="component" value="Chromosome 23"/>
</dbReference>
<feature type="disulfide bond" evidence="10">
    <location>
        <begin position="713"/>
        <end position="725"/>
    </location>
</feature>
<evidence type="ECO:0000256" key="12">
    <source>
        <dbReference type="SAM" id="MobiDB-lite"/>
    </source>
</evidence>
<feature type="disulfide bond" evidence="10">
    <location>
        <begin position="496"/>
        <end position="505"/>
    </location>
</feature>
<feature type="disulfide bond" evidence="10">
    <location>
        <begin position="384"/>
        <end position="393"/>
    </location>
</feature>
<dbReference type="SMART" id="SM00281">
    <property type="entry name" value="LamB"/>
    <property type="match status" value="1"/>
</dbReference>
<feature type="disulfide bond" evidence="10">
    <location>
        <begin position="55"/>
        <end position="67"/>
    </location>
</feature>
<dbReference type="Pfam" id="PF02210">
    <property type="entry name" value="Laminin_G_2"/>
    <property type="match status" value="1"/>
</dbReference>
<dbReference type="PANTHER" id="PTHR10574">
    <property type="entry name" value="NETRIN/LAMININ-RELATED"/>
    <property type="match status" value="1"/>
</dbReference>
<proteinExistence type="predicted"/>
<dbReference type="InterPro" id="IPR000742">
    <property type="entry name" value="EGF"/>
</dbReference>
<dbReference type="Pfam" id="PF24973">
    <property type="entry name" value="EGF_LMN_ATRN"/>
    <property type="match status" value="2"/>
</dbReference>
<comment type="caution">
    <text evidence="10">Lacks conserved residue(s) required for the propagation of feature annotation.</text>
</comment>
<feature type="disulfide bond" evidence="10">
    <location>
        <begin position="574"/>
        <end position="586"/>
    </location>
</feature>
<dbReference type="SUPFAM" id="SSF57196">
    <property type="entry name" value="EGF/Laminin"/>
    <property type="match status" value="10"/>
</dbReference>
<sequence length="2375" mass="255988">SDLRLSVNAKGDHQGGGVCVGCSQNTAGVNCETCARTFYRPAQVSPYADSPCVECDCDLRGSRSATCSPDDAHTGVTAGQCECRRGFTGRRCDRCAFGFRDFPSCSACECQLAGSTNTDPCSPCACKVNVMGVNCDLCRSGYYNLQATDPEGCSHCFCFGVSDVCESSSWSMSQVHPQTHIHGQTHMHAPYTQARTHARTHTRKYLASYGGLLNLSLFYDVPLDNYDRTVPAHCDIIIEGNGKSLRQSLPRLLFLTPLANQSVSMAMTPQSFVDERGIGRVTRDDLLTVLAGVTTLRVNVRLNASASGVGRMSLDIADPNSANRLQAVAVETCECPWGYAGTSCESCAAGFYRLGGVMFGGLCLQCECNDHAAECDINGVCLGCSHNTTGPLCDSCRPGYYGDPTLGTSEDCQLCACPLPPPNSFSPTCVLEDSGSVSCDRCEEGYAGSRCEKCANGFYGNPLVAGGVCKRCDCHGNVNVSEAGHCDATSGECLRCLRHTGGAHCDTCLPGYHGDAVHAKNCRECGCDRSGAVTGVCDVTTAQCDCRPNVTGLTCDRCQVGFYGIQSGRGCSPCLCSQSGSVSESCDEQGRCLCLEGMGGEKCDRCRHGYYNHTDSGCTACDCARTHGNCHPATGVCICPPHTEGEECERCETGYWGHDPVRGCQACDCTAKGCSALQCDLTNGRCPCQMGFSGRSCDECSPGHHGYPECQACGCDVAGTREDLCNQTLGVCDCRDTGTCVCKASVGGRGCNECVSGTFGLMSENPAGCSPCFCSGVSSVCEERGGLLRVPVSLGASPALLPVVTQFSLQGELTGVYHQGGDMLLDMREYSADKLAGPLYWRLPRQFEGNKLLSYGGLLSYEVVFYADNGVGLANQEPQILMRGGALKKLVIYRDMVAPSNGIRTRHDIPMTEFSWRYFNAVSNKAVSHADFLSVLSEVQYLLIKASYGKDLVQSRIANITMETALEEELSGVTGGVARYIESCDCPPGYAGLSCQECSPGFYRQPLPSLSPHQRKTLLAAPCLACSCSQHSHSCDPDTGDCLNCQHHTTGTSCDQCAAGYYGVVTGAITDCSPCACPLKDNSFSPTCVSEEMGDFRCTACEQGYQGRYCERCSVGYHGNPWSAGGRCEACGCSEWGSLHAVCDDVTGRCSCRPGVRGRLCDQCADRHVLEEQQCVSCDDDCTGVLLDDLEALHVHFLSVNLTGVSLAPFSQLRALENRTSQVHTVHTLTTHTGTHCTHPNYTHRYTLTTLTGTHYLKQEAGDLNQTEEAGLQLANHTGLLEEMESMLDSIGAVQLTNGTAAHQHRCVCYIALCLSHSSINSIVVLQVLEEFSGESGQWRPLLVQQVDRVVAGLRATDSLELVYNAEGHAQRLLAEAQTLHRYTLSHTHTRTDTRCVPGSEAGEAKRLVSAAQSDLQEAVRRLEEMTSQLENASSVVERANHTTRRTQHLISQSDGTANEVQLKMEEAELRTDRLLNRMKPLSMLGESMGRNLTDIRELIKQARRQAASIRVAVEADADCVRSYRPDVRSSNFNTLTHTHQTPQNLLFFLGSTHTFMNTMHAGKVSLVWNAGSGVGRLEHPHLLITNNKWTRVNATRFGLHGSLSVQQLESGSAPLPPATAQSPGLAQILDVDNNTVIHIGGMGQHTQVPSALRASTFRGCMGDASLNEKNIGLWNYVRREGRCRGCFTSPQSEETSFLFDGSGFSVVQKALRSISTSIVLLFKSLSPNGLLLYLASNATRDFLSMELVEGRFRLTFDLGSGALAMTSTKTYNSGVWTKITLQRNRRKGYLSIMTADQSSEKEVLEAESRGTASDLNRADLDPIYIGGLPASRPIRRQVVSRSFVGCIKNVEIARSNFDLLQDAYGVKKGCVLEAVRSVSMLKEGYVQLAAPSLGHAGELFLTFSTRNSSGLLLVAFNNTPKAKVAMASLSLIPGNRKSSYVTLTIRIINITICLCVLVCVLVDLSDAMRYDGVQLDSCLLEERTRGAVLPDDQELEPTPNPSHSAVTPPTQLNTLAPQSLTVQYTLYYTQNTQILNNTHKTFVLKLSVRTHADSGLVYLLTNSNHMDYATLQLRGGRLTFTLDQGRGRASASSAHPVNDGQWHTVRTEFAKRWVSMAIDGVSSDPVSVRGNQLDVDKTFYLGGLAHTHTWKTSNVTHSLPGCVQAVSLNGVRLETPASQHNTTSCFTHSQTGSYFNGTGYAALVPEGYKVGSDMSVSLEFRTGQSEAVLLGISSSKVDAIGLEIINRKVVFHVNNGAGRVSVESVSGVCDGLWHHLVAKKSKNSLLLIVDGKTSSTQNPYPQSTSAETNNPVYLGGYPSAVKQNSLSSRTSLRGCMKEVRLVKGHVTKVLDLSSASFLSGVTPNSCPAAQPHAA</sequence>
<dbReference type="GO" id="GO:0031175">
    <property type="term" value="P:neuron projection development"/>
    <property type="evidence" value="ECO:0007669"/>
    <property type="project" value="UniProtKB-ARBA"/>
</dbReference>
<feature type="disulfide bond" evidence="10">
    <location>
        <begin position="1152"/>
        <end position="1161"/>
    </location>
</feature>
<dbReference type="InterPro" id="IPR001791">
    <property type="entry name" value="Laminin_G"/>
</dbReference>
<accession>A0A8C5AUH5</accession>
<feature type="compositionally biased region" description="Polar residues" evidence="12">
    <location>
        <begin position="2002"/>
        <end position="2012"/>
    </location>
</feature>
<dbReference type="GO" id="GO:0043256">
    <property type="term" value="C:laminin complex"/>
    <property type="evidence" value="ECO:0007669"/>
    <property type="project" value="UniProtKB-ARBA"/>
</dbReference>
<keyword evidence="11" id="KW-0175">Coiled coil</keyword>
<feature type="domain" description="Laminin EGF-like" evidence="14">
    <location>
        <begin position="472"/>
        <end position="524"/>
    </location>
</feature>
<dbReference type="Pfam" id="PF06009">
    <property type="entry name" value="Laminin_II"/>
    <property type="match status" value="1"/>
</dbReference>
<keyword evidence="8" id="KW-0325">Glycoprotein</keyword>
<feature type="domain" description="Laminin EGF-like" evidence="14">
    <location>
        <begin position="713"/>
        <end position="771"/>
    </location>
</feature>
<dbReference type="Gene3D" id="2.10.25.10">
    <property type="entry name" value="Laminin"/>
    <property type="match status" value="13"/>
</dbReference>
<dbReference type="SMART" id="SM00282">
    <property type="entry name" value="LamG"/>
    <property type="match status" value="4"/>
</dbReference>
<feature type="domain" description="Laminin G" evidence="13">
    <location>
        <begin position="1507"/>
        <end position="1687"/>
    </location>
</feature>
<feature type="domain" description="Laminin EGF-like" evidence="14">
    <location>
        <begin position="667"/>
        <end position="712"/>
    </location>
</feature>
<feature type="domain" description="Laminin EGF-like" evidence="14">
    <location>
        <begin position="574"/>
        <end position="620"/>
    </location>
</feature>
<dbReference type="Gene3D" id="2.170.300.10">
    <property type="entry name" value="Tie2 ligand-binding domain superfamily"/>
    <property type="match status" value="2"/>
</dbReference>
<dbReference type="InterPro" id="IPR050440">
    <property type="entry name" value="Laminin/Netrin_ECM"/>
</dbReference>
<evidence type="ECO:0000256" key="1">
    <source>
        <dbReference type="ARBA" id="ARBA00004302"/>
    </source>
</evidence>
<keyword evidence="6" id="KW-0084">Basement membrane</keyword>
<dbReference type="GO" id="GO:0035239">
    <property type="term" value="P:tube morphogenesis"/>
    <property type="evidence" value="ECO:0007669"/>
    <property type="project" value="UniProtKB-ARBA"/>
</dbReference>
<feature type="domain" description="Laminin IV type A" evidence="15">
    <location>
        <begin position="799"/>
        <end position="983"/>
    </location>
</feature>
<dbReference type="GO" id="GO:0005576">
    <property type="term" value="C:extracellular region"/>
    <property type="evidence" value="ECO:0007669"/>
    <property type="project" value="UniProtKB-ARBA"/>
</dbReference>
<evidence type="ECO:0000256" key="11">
    <source>
        <dbReference type="SAM" id="Coils"/>
    </source>
</evidence>
<dbReference type="PROSITE" id="PS01248">
    <property type="entry name" value="EGF_LAM_1"/>
    <property type="match status" value="5"/>
</dbReference>
<feature type="disulfide bond" evidence="10">
    <location>
        <begin position="525"/>
        <end position="537"/>
    </location>
</feature>
<dbReference type="PANTHER" id="PTHR10574:SF409">
    <property type="entry name" value="LAMININ SUBUNIT ALPHA-1"/>
    <property type="match status" value="1"/>
</dbReference>
<comment type="subcellular location">
    <subcellularLocation>
        <location evidence="1">Secreted</location>
        <location evidence="1">Extracellular space</location>
        <location evidence="1">Extracellular matrix</location>
        <location evidence="1">Basement membrane</location>
    </subcellularLocation>
</comment>
<feature type="disulfide bond" evidence="10">
    <location>
        <begin position="527"/>
        <end position="544"/>
    </location>
</feature>
<feature type="disulfide bond" evidence="10">
    <location>
        <begin position="667"/>
        <end position="679"/>
    </location>
</feature>
<evidence type="ECO:0000256" key="2">
    <source>
        <dbReference type="ARBA" id="ARBA00022525"/>
    </source>
</evidence>
<dbReference type="SMART" id="SM00180">
    <property type="entry name" value="EGF_Lam"/>
    <property type="match status" value="15"/>
</dbReference>
<dbReference type="InterPro" id="IPR002049">
    <property type="entry name" value="LE_dom"/>
</dbReference>
<dbReference type="GO" id="GO:0048732">
    <property type="term" value="P:gland development"/>
    <property type="evidence" value="ECO:0007669"/>
    <property type="project" value="UniProtKB-ARBA"/>
</dbReference>
<dbReference type="CDD" id="cd00110">
    <property type="entry name" value="LamG"/>
    <property type="match status" value="4"/>
</dbReference>
<name>A0A8C5AUH5_GADMO</name>
<evidence type="ECO:0000259" key="15">
    <source>
        <dbReference type="PROSITE" id="PS51115"/>
    </source>
</evidence>
<feature type="domain" description="Laminin G" evidence="13">
    <location>
        <begin position="1695"/>
        <end position="1871"/>
    </location>
</feature>
<feature type="disulfide bond" evidence="10">
    <location>
        <begin position="688"/>
        <end position="697"/>
    </location>
</feature>
<dbReference type="SUPFAM" id="SSF49899">
    <property type="entry name" value="Concanavalin A-like lectins/glucanases"/>
    <property type="match status" value="4"/>
</dbReference>
<evidence type="ECO:0000259" key="14">
    <source>
        <dbReference type="PROSITE" id="PS50027"/>
    </source>
</evidence>
<feature type="disulfide bond" evidence="10">
    <location>
        <begin position="639"/>
        <end position="648"/>
    </location>
</feature>
<evidence type="ECO:0000259" key="13">
    <source>
        <dbReference type="PROSITE" id="PS50025"/>
    </source>
</evidence>
<feature type="disulfide bond" evidence="10">
    <location>
        <begin position="742"/>
        <end position="751"/>
    </location>
</feature>
<feature type="domain" description="Laminin IV type A" evidence="15">
    <location>
        <begin position="140"/>
        <end position="332"/>
    </location>
</feature>
<keyword evidence="7 10" id="KW-1015">Disulfide bond</keyword>
<keyword evidence="9 10" id="KW-0424">Laminin EGF-like domain</keyword>
<feature type="disulfide bond" evidence="10">
    <location>
        <begin position="83"/>
        <end position="92"/>
    </location>
</feature>
<evidence type="ECO:0000256" key="6">
    <source>
        <dbReference type="ARBA" id="ARBA00022869"/>
    </source>
</evidence>
<feature type="disulfide bond" evidence="10">
    <location>
        <begin position="1131"/>
        <end position="1143"/>
    </location>
</feature>
<feature type="domain" description="Laminin G" evidence="13">
    <location>
        <begin position="2191"/>
        <end position="2367"/>
    </location>
</feature>
<dbReference type="SMART" id="SM00181">
    <property type="entry name" value="EGF"/>
    <property type="match status" value="10"/>
</dbReference>
<feature type="disulfide bond" evidence="10">
    <location>
        <begin position="508"/>
        <end position="522"/>
    </location>
</feature>
<keyword evidence="2" id="KW-0964">Secreted</keyword>
<dbReference type="Pfam" id="PF00054">
    <property type="entry name" value="Laminin_G_1"/>
    <property type="match status" value="3"/>
</dbReference>
<protein>
    <submittedName>
        <fullName evidence="16">Laminin subunit alpha 1</fullName>
    </submittedName>
</protein>
<feature type="domain" description="Laminin EGF-like" evidence="14">
    <location>
        <begin position="1026"/>
        <end position="1074"/>
    </location>
</feature>
<evidence type="ECO:0000256" key="4">
    <source>
        <dbReference type="ARBA" id="ARBA00022729"/>
    </source>
</evidence>
<evidence type="ECO:0000313" key="17">
    <source>
        <dbReference type="Proteomes" id="UP000694546"/>
    </source>
</evidence>
<dbReference type="PROSITE" id="PS50025">
    <property type="entry name" value="LAM_G_DOMAIN"/>
    <property type="match status" value="4"/>
</dbReference>
<feature type="coiled-coil region" evidence="11">
    <location>
        <begin position="1409"/>
        <end position="1478"/>
    </location>
</feature>
<reference evidence="16" key="2">
    <citation type="submission" date="2025-09" db="UniProtKB">
        <authorList>
            <consortium name="Ensembl"/>
        </authorList>
    </citation>
    <scope>IDENTIFICATION</scope>
</reference>
<keyword evidence="3" id="KW-0272">Extracellular matrix</keyword>
<dbReference type="Pfam" id="PF00052">
    <property type="entry name" value="Laminin_B"/>
    <property type="match status" value="2"/>
</dbReference>
<keyword evidence="17" id="KW-1185">Reference proteome</keyword>
<feature type="domain" description="Laminin G" evidence="13">
    <location>
        <begin position="2012"/>
        <end position="2186"/>
    </location>
</feature>
<dbReference type="PRINTS" id="PR00011">
    <property type="entry name" value="EGFLAMININ"/>
</dbReference>
<dbReference type="CDD" id="cd00055">
    <property type="entry name" value="EGF_Lam"/>
    <property type="match status" value="14"/>
</dbReference>
<dbReference type="PROSITE" id="PS51115">
    <property type="entry name" value="LAMININ_IVA"/>
    <property type="match status" value="2"/>
</dbReference>
<feature type="domain" description="Laminin EGF-like" evidence="14">
    <location>
        <begin position="525"/>
        <end position="573"/>
    </location>
</feature>
<dbReference type="Pfam" id="PF00053">
    <property type="entry name" value="EGF_laminin"/>
    <property type="match status" value="14"/>
</dbReference>
<feature type="disulfide bond" evidence="10">
    <location>
        <begin position="1045"/>
        <end position="1054"/>
    </location>
</feature>
<dbReference type="GO" id="GO:0007155">
    <property type="term" value="P:cell adhesion"/>
    <property type="evidence" value="ECO:0007669"/>
    <property type="project" value="UniProtKB-KW"/>
</dbReference>
<dbReference type="GeneTree" id="ENSGT00940000157124"/>
<dbReference type="Gene3D" id="2.60.120.200">
    <property type="match status" value="5"/>
</dbReference>
<dbReference type="GO" id="GO:0009887">
    <property type="term" value="P:animal organ morphogenesis"/>
    <property type="evidence" value="ECO:0007669"/>
    <property type="project" value="TreeGrafter"/>
</dbReference>
<keyword evidence="4" id="KW-0732">Signal</keyword>
<feature type="disulfide bond" evidence="10">
    <location>
        <begin position="546"/>
        <end position="555"/>
    </location>
</feature>
<dbReference type="GO" id="GO:0030054">
    <property type="term" value="C:cell junction"/>
    <property type="evidence" value="ECO:0007669"/>
    <property type="project" value="UniProtKB-ARBA"/>
</dbReference>
<gene>
    <name evidence="16" type="primary">LAMA1</name>
</gene>
<feature type="disulfide bond" evidence="10">
    <location>
        <begin position="669"/>
        <end position="686"/>
    </location>
</feature>
<dbReference type="InterPro" id="IPR010307">
    <property type="entry name" value="Laminin_dom_II"/>
</dbReference>
<dbReference type="Ensembl" id="ENSGMOT00000029736.1">
    <property type="protein sequence ID" value="ENSGMOP00000034799.1"/>
    <property type="gene ID" value="ENSGMOG00000031073.1"/>
</dbReference>
<feature type="region of interest" description="Disordered" evidence="12">
    <location>
        <begin position="1990"/>
        <end position="2012"/>
    </location>
</feature>
<dbReference type="PROSITE" id="PS50027">
    <property type="entry name" value="EGF_LAM_2"/>
    <property type="match status" value="11"/>
</dbReference>
<feature type="domain" description="Laminin EGF-like" evidence="14">
    <location>
        <begin position="621"/>
        <end position="666"/>
    </location>
</feature>
<evidence type="ECO:0000256" key="3">
    <source>
        <dbReference type="ARBA" id="ARBA00022530"/>
    </source>
</evidence>
<evidence type="ECO:0000256" key="9">
    <source>
        <dbReference type="ARBA" id="ARBA00023292"/>
    </source>
</evidence>
<dbReference type="GO" id="GO:0060541">
    <property type="term" value="P:respiratory system development"/>
    <property type="evidence" value="ECO:0007669"/>
    <property type="project" value="UniProtKB-ARBA"/>
</dbReference>
<evidence type="ECO:0000256" key="10">
    <source>
        <dbReference type="PROSITE-ProRule" id="PRU00460"/>
    </source>
</evidence>
<dbReference type="InterPro" id="IPR000034">
    <property type="entry name" value="Laminin_IV"/>
</dbReference>
<evidence type="ECO:0000256" key="5">
    <source>
        <dbReference type="ARBA" id="ARBA00022737"/>
    </source>
</evidence>
<evidence type="ECO:0000313" key="16">
    <source>
        <dbReference type="Ensembl" id="ENSGMOP00000034799.1"/>
    </source>
</evidence>
<organism evidence="16 17">
    <name type="scientific">Gadus morhua</name>
    <name type="common">Atlantic cod</name>
    <dbReference type="NCBI Taxonomy" id="8049"/>
    <lineage>
        <taxon>Eukaryota</taxon>
        <taxon>Metazoa</taxon>
        <taxon>Chordata</taxon>
        <taxon>Craniata</taxon>
        <taxon>Vertebrata</taxon>
        <taxon>Euteleostomi</taxon>
        <taxon>Actinopterygii</taxon>
        <taxon>Neopterygii</taxon>
        <taxon>Teleostei</taxon>
        <taxon>Neoteleostei</taxon>
        <taxon>Acanthomorphata</taxon>
        <taxon>Zeiogadaria</taxon>
        <taxon>Gadariae</taxon>
        <taxon>Gadiformes</taxon>
        <taxon>Gadoidei</taxon>
        <taxon>Gadidae</taxon>
        <taxon>Gadus</taxon>
    </lineage>
</organism>
<reference evidence="16" key="1">
    <citation type="submission" date="2025-08" db="UniProtKB">
        <authorList>
            <consortium name="Ensembl"/>
        </authorList>
    </citation>
    <scope>IDENTIFICATION</scope>
</reference>
<dbReference type="GO" id="GO:0002009">
    <property type="term" value="P:morphogenesis of an epithelium"/>
    <property type="evidence" value="ECO:0007669"/>
    <property type="project" value="UniProtKB-ARBA"/>
</dbReference>
<feature type="domain" description="Laminin EGF-like" evidence="14">
    <location>
        <begin position="1131"/>
        <end position="1177"/>
    </location>
</feature>
<feature type="disulfide bond" evidence="10">
    <location>
        <begin position="1133"/>
        <end position="1150"/>
    </location>
</feature>
<feature type="domain" description="Laminin EGF-like" evidence="14">
    <location>
        <begin position="55"/>
        <end position="107"/>
    </location>
</feature>
<evidence type="ECO:0000256" key="7">
    <source>
        <dbReference type="ARBA" id="ARBA00023157"/>
    </source>
</evidence>
<feature type="disulfide bond" evidence="10">
    <location>
        <begin position="442"/>
        <end position="451"/>
    </location>
</feature>
<feature type="domain" description="Laminin EGF-like" evidence="14">
    <location>
        <begin position="366"/>
        <end position="414"/>
    </location>
</feature>
<feature type="disulfide bond" evidence="10">
    <location>
        <begin position="594"/>
        <end position="603"/>
    </location>
</feature>
<feature type="domain" description="Laminin EGF-like" evidence="14">
    <location>
        <begin position="415"/>
        <end position="471"/>
    </location>
</feature>
<evidence type="ECO:0000256" key="8">
    <source>
        <dbReference type="ARBA" id="ARBA00023180"/>
    </source>
</evidence>
<dbReference type="InterPro" id="IPR056863">
    <property type="entry name" value="LMN_ATRN_NET-like_EGF"/>
</dbReference>